<protein>
    <submittedName>
        <fullName evidence="1">Uncharacterized protein</fullName>
    </submittedName>
</protein>
<dbReference type="AlphaFoldDB" id="A0A561WBL3"/>
<evidence type="ECO:0000313" key="1">
    <source>
        <dbReference type="EMBL" id="TWG21249.1"/>
    </source>
</evidence>
<evidence type="ECO:0000313" key="2">
    <source>
        <dbReference type="Proteomes" id="UP000320239"/>
    </source>
</evidence>
<dbReference type="Proteomes" id="UP000320239">
    <property type="component" value="Unassembled WGS sequence"/>
</dbReference>
<dbReference type="EMBL" id="VIWY01000003">
    <property type="protein sequence ID" value="TWG21249.1"/>
    <property type="molecule type" value="Genomic_DNA"/>
</dbReference>
<gene>
    <name evidence="1" type="ORF">FHX34_103787</name>
</gene>
<name>A0A561WBL3_ACTTI</name>
<comment type="caution">
    <text evidence="1">The sequence shown here is derived from an EMBL/GenBank/DDBJ whole genome shotgun (WGS) entry which is preliminary data.</text>
</comment>
<proteinExistence type="predicted"/>
<keyword evidence="2" id="KW-1185">Reference proteome</keyword>
<sequence length="41" mass="4711">MPRWWDRVLPHPDAEGRRWSGTVRRAPVEVAAVRPGRISCS</sequence>
<reference evidence="1 2" key="1">
    <citation type="submission" date="2019-06" db="EMBL/GenBank/DDBJ databases">
        <title>Sequencing the genomes of 1000 actinobacteria strains.</title>
        <authorList>
            <person name="Klenk H.-P."/>
        </authorList>
    </citation>
    <scope>NUCLEOTIDE SEQUENCE [LARGE SCALE GENOMIC DNA]</scope>
    <source>
        <strain evidence="1 2">DSM 43866</strain>
    </source>
</reference>
<organism evidence="1 2">
    <name type="scientific">Actinoplanes teichomyceticus</name>
    <dbReference type="NCBI Taxonomy" id="1867"/>
    <lineage>
        <taxon>Bacteria</taxon>
        <taxon>Bacillati</taxon>
        <taxon>Actinomycetota</taxon>
        <taxon>Actinomycetes</taxon>
        <taxon>Micromonosporales</taxon>
        <taxon>Micromonosporaceae</taxon>
        <taxon>Actinoplanes</taxon>
    </lineage>
</organism>
<accession>A0A561WBL3</accession>